<evidence type="ECO:0000313" key="1">
    <source>
        <dbReference type="EMBL" id="RXK56580.1"/>
    </source>
</evidence>
<proteinExistence type="predicted"/>
<protein>
    <submittedName>
        <fullName evidence="1">Uncharacterized protein</fullName>
    </submittedName>
</protein>
<dbReference type="Proteomes" id="UP000290218">
    <property type="component" value="Unassembled WGS sequence"/>
</dbReference>
<dbReference type="OrthoDB" id="194638at2"/>
<dbReference type="RefSeq" id="WP_129047948.1">
    <property type="nucleotide sequence ID" value="NZ_SDHX01000001.1"/>
</dbReference>
<keyword evidence="2" id="KW-1185">Reference proteome</keyword>
<organism evidence="1 2">
    <name type="scientific">Oleiharenicola lentus</name>
    <dbReference type="NCBI Taxonomy" id="2508720"/>
    <lineage>
        <taxon>Bacteria</taxon>
        <taxon>Pseudomonadati</taxon>
        <taxon>Verrucomicrobiota</taxon>
        <taxon>Opitutia</taxon>
        <taxon>Opitutales</taxon>
        <taxon>Opitutaceae</taxon>
        <taxon>Oleiharenicola</taxon>
    </lineage>
</organism>
<dbReference type="AlphaFoldDB" id="A0A4Q1CC45"/>
<dbReference type="EMBL" id="SDHX01000001">
    <property type="protein sequence ID" value="RXK56580.1"/>
    <property type="molecule type" value="Genomic_DNA"/>
</dbReference>
<evidence type="ECO:0000313" key="2">
    <source>
        <dbReference type="Proteomes" id="UP000290218"/>
    </source>
</evidence>
<comment type="caution">
    <text evidence="1">The sequence shown here is derived from an EMBL/GenBank/DDBJ whole genome shotgun (WGS) entry which is preliminary data.</text>
</comment>
<accession>A0A4Q1CC45</accession>
<name>A0A4Q1CC45_9BACT</name>
<sequence>MPTGGESDAHRNLKRLALGWARARRLVLAATEVKLPRAAYRADVAAATPRILSEGALTAVFECKASRADFQRDSAPEERAKVAALARRLDALRALIAAHRPDLRRGEELFAEFDAYDLRGLKHETHDRLAADLQTAQRKLHEGTKFAKLGRWQAASLLYVVTEEGVMEPSEVPDGWGWLVRRGEGLELLVRPGLNPGTPEQRVALLERIAARAGRPVA</sequence>
<reference evidence="1 2" key="1">
    <citation type="submission" date="2019-01" db="EMBL/GenBank/DDBJ databases">
        <title>Lacunisphaera sp. strain TWA-58.</title>
        <authorList>
            <person name="Chen W.-M."/>
        </authorList>
    </citation>
    <scope>NUCLEOTIDE SEQUENCE [LARGE SCALE GENOMIC DNA]</scope>
    <source>
        <strain evidence="1 2">TWA-58</strain>
    </source>
</reference>
<gene>
    <name evidence="1" type="ORF">ESB00_12140</name>
</gene>